<evidence type="ECO:0000259" key="1">
    <source>
        <dbReference type="Pfam" id="PF08486"/>
    </source>
</evidence>
<dbReference type="RefSeq" id="WP_281814349.1">
    <property type="nucleotide sequence ID" value="NZ_BRLB01000003.1"/>
</dbReference>
<dbReference type="PANTHER" id="PTHR30032:SF4">
    <property type="entry name" value="AMIDASE ENHANCER"/>
    <property type="match status" value="1"/>
</dbReference>
<accession>A0A9W5Y9N6</accession>
<dbReference type="GO" id="GO:0030288">
    <property type="term" value="C:outer membrane-bounded periplasmic space"/>
    <property type="evidence" value="ECO:0007669"/>
    <property type="project" value="TreeGrafter"/>
</dbReference>
<dbReference type="PROSITE" id="PS51257">
    <property type="entry name" value="PROKAR_LIPOPROTEIN"/>
    <property type="match status" value="1"/>
</dbReference>
<dbReference type="NCBIfam" id="TIGR02669">
    <property type="entry name" value="SpoIID_LytB"/>
    <property type="match status" value="1"/>
</dbReference>
<proteinExistence type="predicted"/>
<dbReference type="Pfam" id="PF08486">
    <property type="entry name" value="SpoIID"/>
    <property type="match status" value="1"/>
</dbReference>
<keyword evidence="3" id="KW-1185">Reference proteome</keyword>
<evidence type="ECO:0000313" key="2">
    <source>
        <dbReference type="EMBL" id="GKX29129.1"/>
    </source>
</evidence>
<dbReference type="InterPro" id="IPR013486">
    <property type="entry name" value="SpoIID/LytB"/>
</dbReference>
<reference evidence="2" key="1">
    <citation type="submission" date="2022-06" db="EMBL/GenBank/DDBJ databases">
        <title>Vallitalea longa sp. nov., an anaerobic bacterium isolated from marine sediment.</title>
        <authorList>
            <person name="Hirano S."/>
            <person name="Terahara T."/>
            <person name="Mori K."/>
            <person name="Hamada M."/>
            <person name="Matsumoto R."/>
            <person name="Kobayashi T."/>
        </authorList>
    </citation>
    <scope>NUCLEOTIDE SEQUENCE</scope>
    <source>
        <strain evidence="2">SH18-1</strain>
    </source>
</reference>
<protein>
    <recommendedName>
        <fullName evidence="1">Sporulation stage II protein D amidase enhancer LytB N-terminal domain-containing protein</fullName>
    </recommendedName>
</protein>
<gene>
    <name evidence="2" type="ORF">SH1V18_16090</name>
</gene>
<dbReference type="InterPro" id="IPR051922">
    <property type="entry name" value="Bact_Sporulation_Assoc"/>
</dbReference>
<dbReference type="PANTHER" id="PTHR30032">
    <property type="entry name" value="N-ACETYLMURAMOYL-L-ALANINE AMIDASE-RELATED"/>
    <property type="match status" value="1"/>
</dbReference>
<sequence length="529" mass="60742">MKKVFLWLNIIIITITLSCTSDSIYAKGDSDQELRIGLRQCYEHKESIHVNNKILNMGYKIDDEYKSEQVFMSDNGFTFMPASNNYLISLDSYETYEDVQKQAHILMKQDYDVFPGYASVGVWKIYIPIKNKKETSEILYKLNLDKNVAFEIVNDNGFRTIMEFSNDIIVMENTYEHVQFLSMDEDNEVSAIDLGQRQYRGRMEFGRYDEEGITAINIINLDEYLYGVLPSEIPYTWPMEALKAQAVAARNYAVYYKNNNSKYRDKPYILCDTTSSQAYKGYSVENERTNKAVNETDDKLITYQGEVIQATFFSTSGGHTENSENVWNGSVPFLKGVPDIYELEPAAEPWTKEITSVEIKDILAKYDIDIGDITDIIPMDYTESKRVTNLEIIGTTGEHVIKKETIRSWLGLKSRKFTVVKEDYQPRKMFNVMSAGSYEKVQNIDDMFVVTGPYSKGKLKIDDDQLIILSKYNIDNIPLIEGKKDTYTFVGQGYGHGVGMSQSGAKTMAEQGFTYDEILEYYYTGVKIK</sequence>
<organism evidence="2 3">
    <name type="scientific">Vallitalea longa</name>
    <dbReference type="NCBI Taxonomy" id="2936439"/>
    <lineage>
        <taxon>Bacteria</taxon>
        <taxon>Bacillati</taxon>
        <taxon>Bacillota</taxon>
        <taxon>Clostridia</taxon>
        <taxon>Lachnospirales</taxon>
        <taxon>Vallitaleaceae</taxon>
        <taxon>Vallitalea</taxon>
    </lineage>
</organism>
<feature type="domain" description="Sporulation stage II protein D amidase enhancer LytB N-terminal" evidence="1">
    <location>
        <begin position="210"/>
        <end position="303"/>
    </location>
</feature>
<dbReference type="InterPro" id="IPR013693">
    <property type="entry name" value="SpoIID/LytB_N"/>
</dbReference>
<dbReference type="Proteomes" id="UP001144256">
    <property type="component" value="Unassembled WGS sequence"/>
</dbReference>
<comment type="caution">
    <text evidence="2">The sequence shown here is derived from an EMBL/GenBank/DDBJ whole genome shotgun (WGS) entry which is preliminary data.</text>
</comment>
<dbReference type="GO" id="GO:0030435">
    <property type="term" value="P:sporulation resulting in formation of a cellular spore"/>
    <property type="evidence" value="ECO:0007669"/>
    <property type="project" value="InterPro"/>
</dbReference>
<name>A0A9W5Y9N6_9FIRM</name>
<dbReference type="EMBL" id="BRLB01000003">
    <property type="protein sequence ID" value="GKX29129.1"/>
    <property type="molecule type" value="Genomic_DNA"/>
</dbReference>
<evidence type="ECO:0000313" key="3">
    <source>
        <dbReference type="Proteomes" id="UP001144256"/>
    </source>
</evidence>
<dbReference type="AlphaFoldDB" id="A0A9W5Y9N6"/>